<gene>
    <name evidence="1" type="ORF">NDU88_004392</name>
</gene>
<name>A0AAV7T9K7_PLEWA</name>
<dbReference type="EMBL" id="JANPWB010000007">
    <property type="protein sequence ID" value="KAJ1172547.1"/>
    <property type="molecule type" value="Genomic_DNA"/>
</dbReference>
<organism evidence="1 2">
    <name type="scientific">Pleurodeles waltl</name>
    <name type="common">Iberian ribbed newt</name>
    <dbReference type="NCBI Taxonomy" id="8319"/>
    <lineage>
        <taxon>Eukaryota</taxon>
        <taxon>Metazoa</taxon>
        <taxon>Chordata</taxon>
        <taxon>Craniata</taxon>
        <taxon>Vertebrata</taxon>
        <taxon>Euteleostomi</taxon>
        <taxon>Amphibia</taxon>
        <taxon>Batrachia</taxon>
        <taxon>Caudata</taxon>
        <taxon>Salamandroidea</taxon>
        <taxon>Salamandridae</taxon>
        <taxon>Pleurodelinae</taxon>
        <taxon>Pleurodeles</taxon>
    </lineage>
</organism>
<accession>A0AAV7T9K7</accession>
<dbReference type="AlphaFoldDB" id="A0AAV7T9K7"/>
<feature type="non-terminal residue" evidence="1">
    <location>
        <position position="149"/>
    </location>
</feature>
<proteinExistence type="predicted"/>
<sequence length="149" mass="17204">MRMRIGRGRDIQEQQSSWPAVLLRLRGRKRDARQITFHSNATARRLKGNRLRYPIAPKCMSSLFFLERDEVSRFHEFLGLRRTYSLAAILLPFLPSLLFLREGWNILSILQLCEMTALAVLILADRCLIDYFLGEKMAAVVAFCTDITG</sequence>
<protein>
    <submittedName>
        <fullName evidence="1">Uncharacterized protein</fullName>
    </submittedName>
</protein>
<comment type="caution">
    <text evidence="1">The sequence shown here is derived from an EMBL/GenBank/DDBJ whole genome shotgun (WGS) entry which is preliminary data.</text>
</comment>
<evidence type="ECO:0000313" key="2">
    <source>
        <dbReference type="Proteomes" id="UP001066276"/>
    </source>
</evidence>
<evidence type="ECO:0000313" key="1">
    <source>
        <dbReference type="EMBL" id="KAJ1172547.1"/>
    </source>
</evidence>
<dbReference type="Proteomes" id="UP001066276">
    <property type="component" value="Chromosome 4_1"/>
</dbReference>
<reference evidence="1" key="1">
    <citation type="journal article" date="2022" name="bioRxiv">
        <title>Sequencing and chromosome-scale assembly of the giantPleurodeles waltlgenome.</title>
        <authorList>
            <person name="Brown T."/>
            <person name="Elewa A."/>
            <person name="Iarovenko S."/>
            <person name="Subramanian E."/>
            <person name="Araus A.J."/>
            <person name="Petzold A."/>
            <person name="Susuki M."/>
            <person name="Suzuki K.-i.T."/>
            <person name="Hayashi T."/>
            <person name="Toyoda A."/>
            <person name="Oliveira C."/>
            <person name="Osipova E."/>
            <person name="Leigh N.D."/>
            <person name="Simon A."/>
            <person name="Yun M.H."/>
        </authorList>
    </citation>
    <scope>NUCLEOTIDE SEQUENCE</scope>
    <source>
        <strain evidence="1">20211129_DDA</strain>
        <tissue evidence="1">Liver</tissue>
    </source>
</reference>
<keyword evidence="2" id="KW-1185">Reference proteome</keyword>